<dbReference type="EMBL" id="LWCA01001430">
    <property type="protein sequence ID" value="OAF65137.1"/>
    <property type="molecule type" value="Genomic_DNA"/>
</dbReference>
<evidence type="ECO:0000313" key="2">
    <source>
        <dbReference type="Proteomes" id="UP000078046"/>
    </source>
</evidence>
<accession>A0A177ASZ1</accession>
<organism evidence="1 2">
    <name type="scientific">Intoshia linei</name>
    <dbReference type="NCBI Taxonomy" id="1819745"/>
    <lineage>
        <taxon>Eukaryota</taxon>
        <taxon>Metazoa</taxon>
        <taxon>Spiralia</taxon>
        <taxon>Lophotrochozoa</taxon>
        <taxon>Mesozoa</taxon>
        <taxon>Orthonectida</taxon>
        <taxon>Rhopaluridae</taxon>
        <taxon>Intoshia</taxon>
    </lineage>
</organism>
<dbReference type="AlphaFoldDB" id="A0A177ASZ1"/>
<name>A0A177ASZ1_9BILA</name>
<keyword evidence="2" id="KW-1185">Reference proteome</keyword>
<dbReference type="Proteomes" id="UP000078046">
    <property type="component" value="Unassembled WGS sequence"/>
</dbReference>
<reference evidence="1 2" key="1">
    <citation type="submission" date="2016-04" db="EMBL/GenBank/DDBJ databases">
        <title>The genome of Intoshia linei affirms orthonectids as highly simplified spiralians.</title>
        <authorList>
            <person name="Mikhailov K.V."/>
            <person name="Slusarev G.S."/>
            <person name="Nikitin M.A."/>
            <person name="Logacheva M.D."/>
            <person name="Penin A."/>
            <person name="Aleoshin V."/>
            <person name="Panchin Y.V."/>
        </authorList>
    </citation>
    <scope>NUCLEOTIDE SEQUENCE [LARGE SCALE GENOMIC DNA]</scope>
    <source>
        <strain evidence="1">Intl2013</strain>
        <tissue evidence="1">Whole animal</tissue>
    </source>
</reference>
<proteinExistence type="predicted"/>
<gene>
    <name evidence="1" type="ORF">A3Q56_07129</name>
</gene>
<sequence>MYTFQLYTFYATYINIKPSNLHQSGYVNNYKEPFIQAKIIRYIIDTWEGIYILLPNQHYPDYKKSVINIDGYNYSMIDNDSFLTKLQQKRFKYANKQMEKYFTFLKKNYIHKYINIYCIYATHESNKTMAYFNYDNKRISYTQGDGSVPLQSLNRCNLYTKNIKHFKFDDSKDLHRYIFQLESVNRYILNILK</sequence>
<evidence type="ECO:0000313" key="1">
    <source>
        <dbReference type="EMBL" id="OAF65137.1"/>
    </source>
</evidence>
<comment type="caution">
    <text evidence="1">The sequence shown here is derived from an EMBL/GenBank/DDBJ whole genome shotgun (WGS) entry which is preliminary data.</text>
</comment>
<protein>
    <submittedName>
        <fullName evidence="1">Uncharacterized protein</fullName>
    </submittedName>
</protein>